<keyword evidence="6" id="KW-1185">Reference proteome</keyword>
<gene>
    <name evidence="5" type="ORF">RZO55_03555</name>
</gene>
<organism evidence="5 6">
    <name type="scientific">Clostridium boliviensis</name>
    <dbReference type="NCBI Taxonomy" id="318465"/>
    <lineage>
        <taxon>Bacteria</taxon>
        <taxon>Bacillati</taxon>
        <taxon>Bacillota</taxon>
        <taxon>Clostridia</taxon>
        <taxon>Eubacteriales</taxon>
        <taxon>Clostridiaceae</taxon>
        <taxon>Clostridium</taxon>
    </lineage>
</organism>
<evidence type="ECO:0000313" key="5">
    <source>
        <dbReference type="EMBL" id="MDW2796653.1"/>
    </source>
</evidence>
<dbReference type="RefSeq" id="WP_318062912.1">
    <property type="nucleotide sequence ID" value="NZ_JAWONS010000096.1"/>
</dbReference>
<evidence type="ECO:0000256" key="1">
    <source>
        <dbReference type="ARBA" id="ARBA00006930"/>
    </source>
</evidence>
<evidence type="ECO:0000256" key="2">
    <source>
        <dbReference type="ARBA" id="ARBA00011322"/>
    </source>
</evidence>
<dbReference type="EMBL" id="JAWONS010000096">
    <property type="protein sequence ID" value="MDW2796653.1"/>
    <property type="molecule type" value="Genomic_DNA"/>
</dbReference>
<comment type="similarity">
    <text evidence="1">Belongs to the SMC family. SbcC subfamily.</text>
</comment>
<feature type="coiled-coil region" evidence="4">
    <location>
        <begin position="402"/>
        <end position="447"/>
    </location>
</feature>
<proteinExistence type="inferred from homology"/>
<keyword evidence="4" id="KW-0175">Coiled coil</keyword>
<dbReference type="Proteomes" id="UP001276854">
    <property type="component" value="Unassembled WGS sequence"/>
</dbReference>
<evidence type="ECO:0000256" key="4">
    <source>
        <dbReference type="SAM" id="Coils"/>
    </source>
</evidence>
<comment type="caution">
    <text evidence="5">The sequence shown here is derived from an EMBL/GenBank/DDBJ whole genome shotgun (WGS) entry which is preliminary data.</text>
</comment>
<comment type="subunit">
    <text evidence="2">Heterodimer of SbcC and SbcD.</text>
</comment>
<dbReference type="Gene3D" id="3.40.50.300">
    <property type="entry name" value="P-loop containing nucleotide triphosphate hydrolases"/>
    <property type="match status" value="2"/>
</dbReference>
<accession>A0ABU4GG96</accession>
<reference evidence="5 6" key="1">
    <citation type="submission" date="2023-10" db="EMBL/GenBank/DDBJ databases">
        <title>A novel Glycoside Hydrolase 43-Like Enzyme from Clostrdium boliviensis is an Endo-xylanase, and a Candidate for Xylooligosaccharides Production from Different Xylan Substrates.</title>
        <authorList>
            <person name="Alvarez M.T."/>
            <person name="Rocabado-Villegas L.R."/>
            <person name="Salas-Veizaga D.M."/>
            <person name="Linares-Pasten J.A."/>
            <person name="Gudmundsdottir E.E."/>
            <person name="Hreggvidsson G.O."/>
            <person name="Adlercreutz P."/>
            <person name="Nordberg Karlsson E."/>
        </authorList>
    </citation>
    <scope>NUCLEOTIDE SEQUENCE [LARGE SCALE GENOMIC DNA]</scope>
    <source>
        <strain evidence="5 6">E-1</strain>
    </source>
</reference>
<dbReference type="InterPro" id="IPR027417">
    <property type="entry name" value="P-loop_NTPase"/>
</dbReference>
<dbReference type="PANTHER" id="PTHR32114:SF2">
    <property type="entry name" value="ABC TRANSPORTER ABCH.3"/>
    <property type="match status" value="1"/>
</dbReference>
<evidence type="ECO:0000256" key="3">
    <source>
        <dbReference type="ARBA" id="ARBA00013368"/>
    </source>
</evidence>
<feature type="coiled-coil region" evidence="4">
    <location>
        <begin position="625"/>
        <end position="659"/>
    </location>
</feature>
<dbReference type="Pfam" id="PF13558">
    <property type="entry name" value="SbcC_Walker_B"/>
    <property type="match status" value="1"/>
</dbReference>
<protein>
    <recommendedName>
        <fullName evidence="3">Nuclease SbcCD subunit C</fullName>
    </recommendedName>
</protein>
<dbReference type="SUPFAM" id="SSF52540">
    <property type="entry name" value="P-loop containing nucleoside triphosphate hydrolases"/>
    <property type="match status" value="1"/>
</dbReference>
<dbReference type="PANTHER" id="PTHR32114">
    <property type="entry name" value="ABC TRANSPORTER ABCH.3"/>
    <property type="match status" value="1"/>
</dbReference>
<evidence type="ECO:0000313" key="6">
    <source>
        <dbReference type="Proteomes" id="UP001276854"/>
    </source>
</evidence>
<dbReference type="Pfam" id="PF13555">
    <property type="entry name" value="AAA_29"/>
    <property type="match status" value="1"/>
</dbReference>
<sequence>MKPLKLKMSAFGSYKDVVTVDFETAGHGIFLITGDTGSGKTTIFDALSFALFGETSGHRRDPSMMRSQYADGDIETFVSFRFSEQGDIYEITRSPSYLRSSKRKNKDGEYTQISVPAKASMLLPTGLEFAGSIRDINQKIEEIIGVDSSQFSQIAMIAQGDYLKLLHAASKERKEIFSRIFNTGIYSRIQYKLKEKNNFYAGSLEDNRKLCVHELGNLELLCDSVYKDQWVHLLEFPETKTEEIISLLSAILAEIRDKETKLSDKREDNSERLSSVESKRNLAMEQNRLFDKRKEAAERMEALQLQNEDWKQRRELLARGELAEQVSTAEMQYKERKKDWEAALKRELQLEEDLKNAGEMLALVKKAAFESREASEKEVPQLSILLDRLNSSMPLYEDWRNMEELCSTKKREEEEAKKQFEDADNELERVSLRLKEYENQQDTLTEIAKKLPELKYLKEEFTRKEEALKGLFAALKQVHSAHLELSELRESEKASQAAYEEAQAHYQIYYQSFFAQQAGILAKELTEGAPCPVCGSCHHPKKAELLEGGITANMVEEARISRDKANERRSEAALFVVQKYEECRHQEELIKKEAGLWISPCTDLDSLGECLISEEKETSLLLINTEKEEKRAREAEAYLKELNEKRLNDISRMSVLEQEKEVFRGSWQDKKVKNSALFAKREQLEKSLPYPDEKEAKLQQERLKNKRDQLLTAEKKSNERFLLLSEEEREKRGRLASLKENTQELFKAQESTGRAYHSQLLKLGFSDEADYIQAKMPSDQRKAWQQEIRGYEEACLTARTIYDQYKEQTKGRERVDTSHWDEEVYALREEQKVLQLKSAELAGIRSRAERAEGNLKKLWKERLELETEYQLYHNLNQTANGKLSVSLDFQTYVQRQYFNQMVHAANKRLKIMSDGQFLLQCRELNALGKQGEVGLDLDVYSLATGQVRDVKTLSGGESFMAALAMALGMADIIQRTAGNVRMDAMFIDEGFGSLDEESRLRAVRILLELAGEHRLIGIISHVSELKEQIDKKLLVTKNESGSTIRWDFDHVIPI</sequence>
<dbReference type="PROSITE" id="PS00675">
    <property type="entry name" value="SIGMA54_INTERACT_1"/>
    <property type="match status" value="1"/>
</dbReference>
<feature type="coiled-coil region" evidence="4">
    <location>
        <begin position="286"/>
        <end position="313"/>
    </location>
</feature>
<name>A0ABU4GG96_9CLOT</name>
<dbReference type="InterPro" id="IPR025662">
    <property type="entry name" value="Sigma_54_int_dom_ATP-bd_1"/>
</dbReference>